<dbReference type="InterPro" id="IPR000873">
    <property type="entry name" value="AMP-dep_synth/lig_dom"/>
</dbReference>
<evidence type="ECO:0000259" key="1">
    <source>
        <dbReference type="Pfam" id="PF00501"/>
    </source>
</evidence>
<organism evidence="3 4">
    <name type="scientific">Frondihabitans peucedani</name>
    <dbReference type="NCBI Taxonomy" id="598626"/>
    <lineage>
        <taxon>Bacteria</taxon>
        <taxon>Bacillati</taxon>
        <taxon>Actinomycetota</taxon>
        <taxon>Actinomycetes</taxon>
        <taxon>Micrococcales</taxon>
        <taxon>Microbacteriaceae</taxon>
        <taxon>Frondihabitans</taxon>
    </lineage>
</organism>
<name>A0ABP8E3S2_9MICO</name>
<dbReference type="NCBIfam" id="NF004114">
    <property type="entry name" value="PRK05605.1"/>
    <property type="match status" value="1"/>
</dbReference>
<accession>A0ABP8E3S2</accession>
<evidence type="ECO:0000313" key="3">
    <source>
        <dbReference type="EMBL" id="GAA4266900.1"/>
    </source>
</evidence>
<protein>
    <submittedName>
        <fullName evidence="3">Long-chain-fatty-acid--CoA ligase</fullName>
    </submittedName>
</protein>
<dbReference type="RefSeq" id="WP_344796687.1">
    <property type="nucleotide sequence ID" value="NZ_BAABAU010000003.1"/>
</dbReference>
<dbReference type="Pfam" id="PF13193">
    <property type="entry name" value="AMP-binding_C"/>
    <property type="match status" value="1"/>
</dbReference>
<dbReference type="Proteomes" id="UP001501594">
    <property type="component" value="Unassembled WGS sequence"/>
</dbReference>
<dbReference type="Gene3D" id="3.30.300.30">
    <property type="match status" value="1"/>
</dbReference>
<dbReference type="SUPFAM" id="SSF56801">
    <property type="entry name" value="Acetyl-CoA synthetase-like"/>
    <property type="match status" value="1"/>
</dbReference>
<dbReference type="InterPro" id="IPR050237">
    <property type="entry name" value="ATP-dep_AMP-bd_enzyme"/>
</dbReference>
<keyword evidence="3" id="KW-0436">Ligase</keyword>
<sequence>MSDDVQSPPSTRPWSSSYAEGVPLDIEPVTGTLVDLIDEARAAYRSHAALEFFGRTTSYSSLHDQILRAAEGLRRLGVKHGDRVALLLPNCPQHVVAFYAILRLGAVVVEHNPLYTDRELRHLFEDHGARVAVAWDKLVDRLAEMPRDIRFEAVVSVDLTREMPFGKRVALRLPLGRAQDARSALTTRVAKHRTLRVVPWKHVVGARPLRARHERPALDDVALLQYTSGTTGLPKGAILSHRNLRSNVEQARAWVPGLADGTETFYGVLPFFHAYGLTLCLTVAMRIGARVVLFPKFDVDLVLGAVRKSPPTFLPAVPPIYERLAEAAKKRRVDLSSVRFAISGAMNLPPSVTTAWEEATGGMLVEGFGLTETSPIALANPVGSTRRPGTVGVPFPSTEAKVVKRKHPDVEVAPGEKGELLLRGPQVFQGYWRRPDETAAVLIEGGWFRTGDVVTMSADGYITIVDRIKELIVTGGFNVAPSEVEEAVLGVAGVAEAAVVGVPRDAGGEDVTAAVVLKPGARFDEEEARAHCRAHLAAYKVPRRFVVVDELPKNLIGKTLRRKIRESLIAAE</sequence>
<comment type="caution">
    <text evidence="3">The sequence shown here is derived from an EMBL/GenBank/DDBJ whole genome shotgun (WGS) entry which is preliminary data.</text>
</comment>
<feature type="domain" description="AMP-binding enzyme C-terminal" evidence="2">
    <location>
        <begin position="483"/>
        <end position="558"/>
    </location>
</feature>
<dbReference type="GO" id="GO:0016874">
    <property type="term" value="F:ligase activity"/>
    <property type="evidence" value="ECO:0007669"/>
    <property type="project" value="UniProtKB-KW"/>
</dbReference>
<dbReference type="PROSITE" id="PS00455">
    <property type="entry name" value="AMP_BINDING"/>
    <property type="match status" value="1"/>
</dbReference>
<keyword evidence="4" id="KW-1185">Reference proteome</keyword>
<dbReference type="Pfam" id="PF00501">
    <property type="entry name" value="AMP-binding"/>
    <property type="match status" value="1"/>
</dbReference>
<evidence type="ECO:0000313" key="4">
    <source>
        <dbReference type="Proteomes" id="UP001501594"/>
    </source>
</evidence>
<dbReference type="CDD" id="cd05936">
    <property type="entry name" value="FC-FACS_FadD_like"/>
    <property type="match status" value="1"/>
</dbReference>
<dbReference type="InterPro" id="IPR025110">
    <property type="entry name" value="AMP-bd_C"/>
</dbReference>
<evidence type="ECO:0000259" key="2">
    <source>
        <dbReference type="Pfam" id="PF13193"/>
    </source>
</evidence>
<dbReference type="InterPro" id="IPR020845">
    <property type="entry name" value="AMP-binding_CS"/>
</dbReference>
<dbReference type="PANTHER" id="PTHR43767">
    <property type="entry name" value="LONG-CHAIN-FATTY-ACID--COA LIGASE"/>
    <property type="match status" value="1"/>
</dbReference>
<dbReference type="InterPro" id="IPR042099">
    <property type="entry name" value="ANL_N_sf"/>
</dbReference>
<feature type="domain" description="AMP-dependent synthetase/ligase" evidence="1">
    <location>
        <begin position="40"/>
        <end position="432"/>
    </location>
</feature>
<dbReference type="Gene3D" id="3.40.50.12780">
    <property type="entry name" value="N-terminal domain of ligase-like"/>
    <property type="match status" value="1"/>
</dbReference>
<dbReference type="InterPro" id="IPR045851">
    <property type="entry name" value="AMP-bd_C_sf"/>
</dbReference>
<dbReference type="EMBL" id="BAABAU010000003">
    <property type="protein sequence ID" value="GAA4266900.1"/>
    <property type="molecule type" value="Genomic_DNA"/>
</dbReference>
<dbReference type="PANTHER" id="PTHR43767:SF1">
    <property type="entry name" value="NONRIBOSOMAL PEPTIDE SYNTHASE PES1 (EUROFUNG)-RELATED"/>
    <property type="match status" value="1"/>
</dbReference>
<gene>
    <name evidence="3" type="ORF">GCM10022256_25120</name>
</gene>
<proteinExistence type="predicted"/>
<reference evidence="4" key="1">
    <citation type="journal article" date="2019" name="Int. J. Syst. Evol. Microbiol.">
        <title>The Global Catalogue of Microorganisms (GCM) 10K type strain sequencing project: providing services to taxonomists for standard genome sequencing and annotation.</title>
        <authorList>
            <consortium name="The Broad Institute Genomics Platform"/>
            <consortium name="The Broad Institute Genome Sequencing Center for Infectious Disease"/>
            <person name="Wu L."/>
            <person name="Ma J."/>
        </authorList>
    </citation>
    <scope>NUCLEOTIDE SEQUENCE [LARGE SCALE GENOMIC DNA]</scope>
    <source>
        <strain evidence="4">JCM 17442</strain>
    </source>
</reference>